<accession>A0AAD0YQM8</accession>
<protein>
    <submittedName>
        <fullName evidence="1">Uncharacterized protein</fullName>
    </submittedName>
</protein>
<dbReference type="EMBL" id="CP033923">
    <property type="protein sequence ID" value="AZA93024.1"/>
    <property type="molecule type" value="Genomic_DNA"/>
</dbReference>
<dbReference type="AlphaFoldDB" id="A0AAD0YQM8"/>
<keyword evidence="2" id="KW-1185">Reference proteome</keyword>
<evidence type="ECO:0000313" key="2">
    <source>
        <dbReference type="Proteomes" id="UP000278288"/>
    </source>
</evidence>
<evidence type="ECO:0000313" key="1">
    <source>
        <dbReference type="EMBL" id="AZA93024.1"/>
    </source>
</evidence>
<organism evidence="1 2">
    <name type="scientific">Chryseobacterium nakagawai</name>
    <dbReference type="NCBI Taxonomy" id="1241982"/>
    <lineage>
        <taxon>Bacteria</taxon>
        <taxon>Pseudomonadati</taxon>
        <taxon>Bacteroidota</taxon>
        <taxon>Flavobacteriia</taxon>
        <taxon>Flavobacteriales</taxon>
        <taxon>Weeksellaceae</taxon>
        <taxon>Chryseobacterium group</taxon>
        <taxon>Chryseobacterium</taxon>
    </lineage>
</organism>
<dbReference type="KEGG" id="cnk:EG343_21685"/>
<dbReference type="RefSeq" id="WP_123859710.1">
    <property type="nucleotide sequence ID" value="NZ_CP033923.1"/>
</dbReference>
<reference evidence="1 2" key="1">
    <citation type="submission" date="2018-11" db="EMBL/GenBank/DDBJ databases">
        <title>Proposal to divide the Flavobacteriaceae and reorganize its genera based on Amino Acid Identity values calculated from whole genome sequences.</title>
        <authorList>
            <person name="Nicholson A.C."/>
            <person name="Gulvik C.A."/>
            <person name="Whitney A.M."/>
            <person name="Humrighouse B.W."/>
            <person name="Bell M."/>
            <person name="Holmes B."/>
            <person name="Steigerwalt A.G."/>
            <person name="Villarma A."/>
            <person name="Sheth M."/>
            <person name="Batra D."/>
            <person name="Pryor J."/>
            <person name="Bernardet J.-F."/>
            <person name="Hugo C."/>
            <person name="Kampfer P."/>
            <person name="Newman J."/>
            <person name="McQuiston J.R."/>
        </authorList>
    </citation>
    <scope>NUCLEOTIDE SEQUENCE [LARGE SCALE GENOMIC DNA]</scope>
    <source>
        <strain evidence="1 2">G0041</strain>
    </source>
</reference>
<dbReference type="Proteomes" id="UP000278288">
    <property type="component" value="Chromosome"/>
</dbReference>
<name>A0AAD0YQM8_CHRNA</name>
<sequence>MNHKYKLEFSIENPDKKLLDLLFPYRSKQVVKKDIRKHCIKVYDNLSMKNKLLLVKYWGDVLRKTTIPNQITKLPL</sequence>
<proteinExistence type="predicted"/>
<gene>
    <name evidence="1" type="ORF">EG343_21685</name>
</gene>